<dbReference type="PROSITE" id="PS50110">
    <property type="entry name" value="RESPONSE_REGULATORY"/>
    <property type="match status" value="1"/>
</dbReference>
<dbReference type="InterPro" id="IPR003661">
    <property type="entry name" value="HisK_dim/P_dom"/>
</dbReference>
<sequence>MSSLQLDKHCFFEQMVQFSPHGIACLSLNGSLLKVNPAYGSILGYSADELEKLNIREITYPEDWLPYSDQVQNLIDRLAASFTMEIRYLHKNGDIIWTSVQLTFVCDTQTGHPLYGIVHLTDISQLKSVEQKLQESIDRYTPLKMHTHDAVISLDLDGIIVNGNTRAQELLGFYNNDFVGMPFSRFVGKNNVKQILNDSLLDASMEKKIDHIRQINGHIVEVLTTIAPIIMNEMNVGFYIIAKDMTEQKKLMIEKETAENTNKAKSEFLAMMSHEIRTPMNGVIGMTDLLLQTTTLDEEQKAYVEIIHKSGETLLRIINDILDFSKIESGKTELHDFPFNIRDTISETFHILSTKADEKQLSTTFTVDPNVPHSLVGDSERLKQVLINLVGNAIKFTPFGGISVHVNKRVQEDHIIQLEFIVKDSGIGIPADKRSYIFEPFNQVDHVMTRKYEGTGLGLAITKKLVRLMGGDIWVEPADDPGTTIIFTLCLKEDHHSNEYQGHTNEGRAHASLHILIAEDNAINQFVLIKMLEKQGHLITVAANGEEAVKCALRDRFDIIFMDLHMPIINGLDATAIIKQSLPPERCPLIVAVTANALKEDRESCLAAGMDDYLSKPIKNKSLLDIIETYMENKQLTS</sequence>
<dbReference type="PROSITE" id="PS50109">
    <property type="entry name" value="HIS_KIN"/>
    <property type="match status" value="1"/>
</dbReference>
<dbReference type="Pfam" id="PF00989">
    <property type="entry name" value="PAS"/>
    <property type="match status" value="1"/>
</dbReference>
<dbReference type="PRINTS" id="PR00344">
    <property type="entry name" value="BCTRLSENSOR"/>
</dbReference>
<dbReference type="CDD" id="cd17546">
    <property type="entry name" value="REC_hyHK_CKI1_RcsC-like"/>
    <property type="match status" value="1"/>
</dbReference>
<dbReference type="Pfam" id="PF02518">
    <property type="entry name" value="HATPase_c"/>
    <property type="match status" value="1"/>
</dbReference>
<feature type="modified residue" description="4-aspartylphosphate" evidence="9">
    <location>
        <position position="563"/>
    </location>
</feature>
<dbReference type="SUPFAM" id="SSF47384">
    <property type="entry name" value="Homodimeric domain of signal transducing histidine kinase"/>
    <property type="match status" value="1"/>
</dbReference>
<dbReference type="PROSITE" id="PS50112">
    <property type="entry name" value="PAS"/>
    <property type="match status" value="2"/>
</dbReference>
<dbReference type="CDD" id="cd00130">
    <property type="entry name" value="PAS"/>
    <property type="match status" value="2"/>
</dbReference>
<dbReference type="SMART" id="SM00091">
    <property type="entry name" value="PAS"/>
    <property type="match status" value="2"/>
</dbReference>
<feature type="domain" description="PAC" evidence="13">
    <location>
        <begin position="82"/>
        <end position="135"/>
    </location>
</feature>
<keyword evidence="15" id="KW-1185">Reference proteome</keyword>
<dbReference type="InterPro" id="IPR036890">
    <property type="entry name" value="HATPase_C_sf"/>
</dbReference>
<evidence type="ECO:0000256" key="2">
    <source>
        <dbReference type="ARBA" id="ARBA00012438"/>
    </source>
</evidence>
<reference evidence="14 15" key="1">
    <citation type="submission" date="2022-05" db="EMBL/GenBank/DDBJ databases">
        <title>Genome Sequencing of Bee-Associated Microbes.</title>
        <authorList>
            <person name="Dunlap C."/>
        </authorList>
    </citation>
    <scope>NUCLEOTIDE SEQUENCE [LARGE SCALE GENOMIC DNA]</scope>
    <source>
        <strain evidence="14 15">NRRL B-14421</strain>
    </source>
</reference>
<evidence type="ECO:0000259" key="10">
    <source>
        <dbReference type="PROSITE" id="PS50109"/>
    </source>
</evidence>
<evidence type="ECO:0000256" key="8">
    <source>
        <dbReference type="ARBA" id="ARBA00023012"/>
    </source>
</evidence>
<keyword evidence="4" id="KW-0808">Transferase</keyword>
<evidence type="ECO:0000259" key="11">
    <source>
        <dbReference type="PROSITE" id="PS50110"/>
    </source>
</evidence>
<dbReference type="InterPro" id="IPR000700">
    <property type="entry name" value="PAS-assoc_C"/>
</dbReference>
<dbReference type="Proteomes" id="UP001527099">
    <property type="component" value="Unassembled WGS sequence"/>
</dbReference>
<dbReference type="Pfam" id="PF00072">
    <property type="entry name" value="Response_reg"/>
    <property type="match status" value="1"/>
</dbReference>
<dbReference type="InterPro" id="IPR005467">
    <property type="entry name" value="His_kinase_dom"/>
</dbReference>
<evidence type="ECO:0000256" key="6">
    <source>
        <dbReference type="ARBA" id="ARBA00022777"/>
    </source>
</evidence>
<dbReference type="SMART" id="SM00387">
    <property type="entry name" value="HATPase_c"/>
    <property type="match status" value="1"/>
</dbReference>
<dbReference type="PANTHER" id="PTHR45339">
    <property type="entry name" value="HYBRID SIGNAL TRANSDUCTION HISTIDINE KINASE J"/>
    <property type="match status" value="1"/>
</dbReference>
<feature type="domain" description="PAS" evidence="12">
    <location>
        <begin position="129"/>
        <end position="208"/>
    </location>
</feature>
<proteinExistence type="predicted"/>
<dbReference type="SUPFAM" id="SSF55785">
    <property type="entry name" value="PYP-like sensor domain (PAS domain)"/>
    <property type="match status" value="2"/>
</dbReference>
<dbReference type="EC" id="2.7.13.3" evidence="2"/>
<dbReference type="Gene3D" id="1.10.287.130">
    <property type="match status" value="1"/>
</dbReference>
<evidence type="ECO:0000256" key="4">
    <source>
        <dbReference type="ARBA" id="ARBA00022679"/>
    </source>
</evidence>
<dbReference type="EMBL" id="JAMDMX010000112">
    <property type="protein sequence ID" value="MCY9696820.1"/>
    <property type="molecule type" value="Genomic_DNA"/>
</dbReference>
<evidence type="ECO:0000256" key="7">
    <source>
        <dbReference type="ARBA" id="ARBA00022840"/>
    </source>
</evidence>
<gene>
    <name evidence="14" type="ORF">M5X19_28540</name>
</gene>
<dbReference type="Gene3D" id="3.30.565.10">
    <property type="entry name" value="Histidine kinase-like ATPase, C-terminal domain"/>
    <property type="match status" value="1"/>
</dbReference>
<feature type="domain" description="Histidine kinase" evidence="10">
    <location>
        <begin position="271"/>
        <end position="493"/>
    </location>
</feature>
<dbReference type="CDD" id="cd16922">
    <property type="entry name" value="HATPase_EvgS-ArcB-TorS-like"/>
    <property type="match status" value="1"/>
</dbReference>
<dbReference type="Pfam" id="PF08447">
    <property type="entry name" value="PAS_3"/>
    <property type="match status" value="1"/>
</dbReference>
<dbReference type="InterPro" id="IPR035965">
    <property type="entry name" value="PAS-like_dom_sf"/>
</dbReference>
<feature type="domain" description="Response regulatory" evidence="11">
    <location>
        <begin position="514"/>
        <end position="631"/>
    </location>
</feature>
<dbReference type="SMART" id="SM00388">
    <property type="entry name" value="HisKA"/>
    <property type="match status" value="1"/>
</dbReference>
<name>A0ABT4GKZ4_9BACL</name>
<feature type="domain" description="PAS" evidence="12">
    <location>
        <begin position="8"/>
        <end position="78"/>
    </location>
</feature>
<dbReference type="InterPro" id="IPR001789">
    <property type="entry name" value="Sig_transdc_resp-reg_receiver"/>
</dbReference>
<keyword evidence="5" id="KW-0547">Nucleotide-binding</keyword>
<evidence type="ECO:0000256" key="1">
    <source>
        <dbReference type="ARBA" id="ARBA00000085"/>
    </source>
</evidence>
<evidence type="ECO:0000256" key="5">
    <source>
        <dbReference type="ARBA" id="ARBA00022741"/>
    </source>
</evidence>
<dbReference type="SMART" id="SM00086">
    <property type="entry name" value="PAC"/>
    <property type="match status" value="2"/>
</dbReference>
<dbReference type="InterPro" id="IPR004358">
    <property type="entry name" value="Sig_transdc_His_kin-like_C"/>
</dbReference>
<dbReference type="NCBIfam" id="TIGR00229">
    <property type="entry name" value="sensory_box"/>
    <property type="match status" value="2"/>
</dbReference>
<evidence type="ECO:0000259" key="12">
    <source>
        <dbReference type="PROSITE" id="PS50112"/>
    </source>
</evidence>
<dbReference type="InterPro" id="IPR013655">
    <property type="entry name" value="PAS_fold_3"/>
</dbReference>
<protein>
    <recommendedName>
        <fullName evidence="2">histidine kinase</fullName>
        <ecNumber evidence="2">2.7.13.3</ecNumber>
    </recommendedName>
</protein>
<comment type="catalytic activity">
    <reaction evidence="1">
        <text>ATP + protein L-histidine = ADP + protein N-phospho-L-histidine.</text>
        <dbReference type="EC" id="2.7.13.3"/>
    </reaction>
</comment>
<evidence type="ECO:0000259" key="13">
    <source>
        <dbReference type="PROSITE" id="PS50113"/>
    </source>
</evidence>
<dbReference type="PANTHER" id="PTHR45339:SF1">
    <property type="entry name" value="HYBRID SIGNAL TRANSDUCTION HISTIDINE KINASE J"/>
    <property type="match status" value="1"/>
</dbReference>
<dbReference type="Gene3D" id="3.40.50.2300">
    <property type="match status" value="1"/>
</dbReference>
<dbReference type="InterPro" id="IPR000014">
    <property type="entry name" value="PAS"/>
</dbReference>
<dbReference type="InterPro" id="IPR011006">
    <property type="entry name" value="CheY-like_superfamily"/>
</dbReference>
<evidence type="ECO:0000313" key="14">
    <source>
        <dbReference type="EMBL" id="MCY9696820.1"/>
    </source>
</evidence>
<keyword evidence="7" id="KW-0067">ATP-binding</keyword>
<dbReference type="SUPFAM" id="SSF52172">
    <property type="entry name" value="CheY-like"/>
    <property type="match status" value="1"/>
</dbReference>
<accession>A0ABT4GKZ4</accession>
<evidence type="ECO:0000256" key="9">
    <source>
        <dbReference type="PROSITE-ProRule" id="PRU00169"/>
    </source>
</evidence>
<dbReference type="SMART" id="SM00448">
    <property type="entry name" value="REC"/>
    <property type="match status" value="1"/>
</dbReference>
<dbReference type="InterPro" id="IPR036097">
    <property type="entry name" value="HisK_dim/P_sf"/>
</dbReference>
<comment type="caution">
    <text evidence="14">The sequence shown here is derived from an EMBL/GenBank/DDBJ whole genome shotgun (WGS) entry which is preliminary data.</text>
</comment>
<dbReference type="Gene3D" id="3.30.450.20">
    <property type="entry name" value="PAS domain"/>
    <property type="match status" value="2"/>
</dbReference>
<dbReference type="PROSITE" id="PS50113">
    <property type="entry name" value="PAC"/>
    <property type="match status" value="1"/>
</dbReference>
<organism evidence="14 15">
    <name type="scientific">Paenibacillus alginolyticus</name>
    <dbReference type="NCBI Taxonomy" id="59839"/>
    <lineage>
        <taxon>Bacteria</taxon>
        <taxon>Bacillati</taxon>
        <taxon>Bacillota</taxon>
        <taxon>Bacilli</taxon>
        <taxon>Bacillales</taxon>
        <taxon>Paenibacillaceae</taxon>
        <taxon>Paenibacillus</taxon>
    </lineage>
</organism>
<keyword evidence="6" id="KW-0418">Kinase</keyword>
<evidence type="ECO:0000313" key="15">
    <source>
        <dbReference type="Proteomes" id="UP001527099"/>
    </source>
</evidence>
<evidence type="ECO:0000256" key="3">
    <source>
        <dbReference type="ARBA" id="ARBA00022553"/>
    </source>
</evidence>
<dbReference type="CDD" id="cd00082">
    <property type="entry name" value="HisKA"/>
    <property type="match status" value="1"/>
</dbReference>
<dbReference type="InterPro" id="IPR013767">
    <property type="entry name" value="PAS_fold"/>
</dbReference>
<dbReference type="InterPro" id="IPR003594">
    <property type="entry name" value="HATPase_dom"/>
</dbReference>
<dbReference type="SUPFAM" id="SSF55874">
    <property type="entry name" value="ATPase domain of HSP90 chaperone/DNA topoisomerase II/histidine kinase"/>
    <property type="match status" value="1"/>
</dbReference>
<keyword evidence="8" id="KW-0902">Two-component regulatory system</keyword>
<dbReference type="Pfam" id="PF00512">
    <property type="entry name" value="HisKA"/>
    <property type="match status" value="1"/>
</dbReference>
<dbReference type="RefSeq" id="WP_029195222.1">
    <property type="nucleotide sequence ID" value="NZ_JAMDMW010000119.1"/>
</dbReference>
<dbReference type="InterPro" id="IPR001610">
    <property type="entry name" value="PAC"/>
</dbReference>
<keyword evidence="3 9" id="KW-0597">Phosphoprotein</keyword>